<dbReference type="Pfam" id="PF07394">
    <property type="entry name" value="DUF1501"/>
    <property type="match status" value="1"/>
</dbReference>
<keyword evidence="2" id="KW-1185">Reference proteome</keyword>
<reference evidence="1 2" key="1">
    <citation type="submission" date="2019-02" db="EMBL/GenBank/DDBJ databases">
        <title>Deep-cultivation of Planctomycetes and their phenomic and genomic characterization uncovers novel biology.</title>
        <authorList>
            <person name="Wiegand S."/>
            <person name="Jogler M."/>
            <person name="Boedeker C."/>
            <person name="Pinto D."/>
            <person name="Vollmers J."/>
            <person name="Rivas-Marin E."/>
            <person name="Kohn T."/>
            <person name="Peeters S.H."/>
            <person name="Heuer A."/>
            <person name="Rast P."/>
            <person name="Oberbeckmann S."/>
            <person name="Bunk B."/>
            <person name="Jeske O."/>
            <person name="Meyerdierks A."/>
            <person name="Storesund J.E."/>
            <person name="Kallscheuer N."/>
            <person name="Luecker S."/>
            <person name="Lage O.M."/>
            <person name="Pohl T."/>
            <person name="Merkel B.J."/>
            <person name="Hornburger P."/>
            <person name="Mueller R.-W."/>
            <person name="Bruemmer F."/>
            <person name="Labrenz M."/>
            <person name="Spormann A.M."/>
            <person name="Op den Camp H."/>
            <person name="Overmann J."/>
            <person name="Amann R."/>
            <person name="Jetten M.S.M."/>
            <person name="Mascher T."/>
            <person name="Medema M.H."/>
            <person name="Devos D.P."/>
            <person name="Kaster A.-K."/>
            <person name="Ovreas L."/>
            <person name="Rohde M."/>
            <person name="Galperin M.Y."/>
            <person name="Jogler C."/>
        </authorList>
    </citation>
    <scope>NUCLEOTIDE SEQUENCE [LARGE SCALE GENOMIC DNA]</scope>
    <source>
        <strain evidence="1 2">ETA_A8</strain>
    </source>
</reference>
<proteinExistence type="predicted"/>
<dbReference type="OrthoDB" id="127333at2"/>
<dbReference type="InterPro" id="IPR006311">
    <property type="entry name" value="TAT_signal"/>
</dbReference>
<gene>
    <name evidence="1" type="ORF">ETAA8_63620</name>
</gene>
<dbReference type="RefSeq" id="WP_145097951.1">
    <property type="nucleotide sequence ID" value="NZ_CP036274.1"/>
</dbReference>
<dbReference type="PROSITE" id="PS51318">
    <property type="entry name" value="TAT"/>
    <property type="match status" value="1"/>
</dbReference>
<evidence type="ECO:0000313" key="1">
    <source>
        <dbReference type="EMBL" id="QDU31209.1"/>
    </source>
</evidence>
<dbReference type="InterPro" id="IPR017850">
    <property type="entry name" value="Alkaline_phosphatase_core_sf"/>
</dbReference>
<dbReference type="EMBL" id="CP036274">
    <property type="protein sequence ID" value="QDU31209.1"/>
    <property type="molecule type" value="Genomic_DNA"/>
</dbReference>
<accession>A0A517YLW3</accession>
<organism evidence="1 2">
    <name type="scientific">Anatilimnocola aggregata</name>
    <dbReference type="NCBI Taxonomy" id="2528021"/>
    <lineage>
        <taxon>Bacteria</taxon>
        <taxon>Pseudomonadati</taxon>
        <taxon>Planctomycetota</taxon>
        <taxon>Planctomycetia</taxon>
        <taxon>Pirellulales</taxon>
        <taxon>Pirellulaceae</taxon>
        <taxon>Anatilimnocola</taxon>
    </lineage>
</organism>
<dbReference type="Proteomes" id="UP000315017">
    <property type="component" value="Chromosome"/>
</dbReference>
<evidence type="ECO:0008006" key="3">
    <source>
        <dbReference type="Google" id="ProtNLM"/>
    </source>
</evidence>
<name>A0A517YLW3_9BACT</name>
<protein>
    <recommendedName>
        <fullName evidence="3">DUF1501 domain-containing protein</fullName>
    </recommendedName>
</protein>
<dbReference type="PANTHER" id="PTHR43737">
    <property type="entry name" value="BLL7424 PROTEIN"/>
    <property type="match status" value="1"/>
</dbReference>
<dbReference type="SUPFAM" id="SSF53649">
    <property type="entry name" value="Alkaline phosphatase-like"/>
    <property type="match status" value="1"/>
</dbReference>
<dbReference type="KEGG" id="aagg:ETAA8_63620"/>
<dbReference type="InterPro" id="IPR010869">
    <property type="entry name" value="DUF1501"/>
</dbReference>
<sequence>MLNNRLCKPWEHTLSRRQLLGAAAGTVGALGVSDLLQPAIAEEVKKKNKQVLFIWIDGGMSQLESWDPKPNTLFGGPFRAIPTSVPGIHISELMPKTAKQMHHLAVIRSVCTKDNSHSAGVARIQRGDPKNRGVTYPFFGSAVAKLLGSGDSGLPPYVWIKPGSSGFIHTDAGFLGPKYGCIAFGDGKPPENLPLHSEITPELDAERDELRKLANAKYAAGRRKQVGDAQGYVYDVARTLMRRQDLFDTSKFDPKDVERYGTHEFGRHMLQGRKMLEAGVTFVKVNSYGWDTHGDNFNGHLSLMPRYDQAFAAMIEDLSERGMLDNTLVITMSEFGRTPRINGHIGRDHWPEAWSVAMTGCGINRGLVVGKTNNQGTWVDGDEHDIGHLFHTWFNALGIDPKKIEYNNVGQPLPIAHDDMQPVKELLS</sequence>
<evidence type="ECO:0000313" key="2">
    <source>
        <dbReference type="Proteomes" id="UP000315017"/>
    </source>
</evidence>
<dbReference type="AlphaFoldDB" id="A0A517YLW3"/>
<dbReference type="PANTHER" id="PTHR43737:SF1">
    <property type="entry name" value="DUF1501 DOMAIN-CONTAINING PROTEIN"/>
    <property type="match status" value="1"/>
</dbReference>